<dbReference type="EMBL" id="JH711579">
    <property type="protein sequence ID" value="EIW80513.1"/>
    <property type="molecule type" value="Genomic_DNA"/>
</dbReference>
<evidence type="ECO:0000256" key="2">
    <source>
        <dbReference type="ARBA" id="ARBA00002451"/>
    </source>
</evidence>
<dbReference type="PANTHER" id="PTHR14218">
    <property type="entry name" value="PROTEASE S8 TRIPEPTIDYL PEPTIDASE I CLN2"/>
    <property type="match status" value="1"/>
</dbReference>
<evidence type="ECO:0000256" key="3">
    <source>
        <dbReference type="ARBA" id="ARBA00004239"/>
    </source>
</evidence>
<feature type="active site" description="Charge relay system" evidence="15">
    <location>
        <position position="556"/>
    </location>
</feature>
<feature type="binding site" evidence="15">
    <location>
        <position position="620"/>
    </location>
    <ligand>
        <name>Ca(2+)</name>
        <dbReference type="ChEBI" id="CHEBI:29108"/>
    </ligand>
</feature>
<protein>
    <recommendedName>
        <fullName evidence="4">tripeptidyl-peptidase II</fullName>
        <ecNumber evidence="4">3.4.14.10</ecNumber>
    </recommendedName>
</protein>
<dbReference type="Pfam" id="PF09286">
    <property type="entry name" value="Pro-kuma_activ"/>
    <property type="match status" value="1"/>
</dbReference>
<comment type="catalytic activity">
    <reaction evidence="1">
        <text>Release of an N-terminal tripeptide from a polypeptide.</text>
        <dbReference type="EC" id="3.4.14.10"/>
    </reaction>
</comment>
<feature type="domain" description="Peptidase S53" evidence="18">
    <location>
        <begin position="228"/>
        <end position="640"/>
    </location>
</feature>
<keyword evidence="12" id="KW-0843">Virulence</keyword>
<evidence type="ECO:0000313" key="19">
    <source>
        <dbReference type="EMBL" id="EIW80513.1"/>
    </source>
</evidence>
<feature type="chain" id="PRO_5024292242" description="tripeptidyl-peptidase II" evidence="17">
    <location>
        <begin position="19"/>
        <end position="641"/>
    </location>
</feature>
<evidence type="ECO:0000256" key="12">
    <source>
        <dbReference type="ARBA" id="ARBA00023026"/>
    </source>
</evidence>
<evidence type="ECO:0000313" key="20">
    <source>
        <dbReference type="Proteomes" id="UP000053558"/>
    </source>
</evidence>
<accession>A0A5M3MN39</accession>
<feature type="active site" description="Charge relay system" evidence="15">
    <location>
        <position position="305"/>
    </location>
</feature>
<comment type="function">
    <text evidence="2">Secreted tripeptidyl-peptidase which degrades proteins at acidic pHs and is involved in virulence.</text>
</comment>
<dbReference type="SMART" id="SM00944">
    <property type="entry name" value="Pro-kuma_activ"/>
    <property type="match status" value="1"/>
</dbReference>
<evidence type="ECO:0000256" key="16">
    <source>
        <dbReference type="SAM" id="MobiDB-lite"/>
    </source>
</evidence>
<dbReference type="GO" id="GO:0004252">
    <property type="term" value="F:serine-type endopeptidase activity"/>
    <property type="evidence" value="ECO:0007669"/>
    <property type="project" value="UniProtKB-UniRule"/>
</dbReference>
<evidence type="ECO:0000256" key="15">
    <source>
        <dbReference type="PROSITE-ProRule" id="PRU01032"/>
    </source>
</evidence>
<keyword evidence="7 15" id="KW-0479">Metal-binding</keyword>
<evidence type="ECO:0000256" key="7">
    <source>
        <dbReference type="ARBA" id="ARBA00022723"/>
    </source>
</evidence>
<evidence type="ECO:0000256" key="9">
    <source>
        <dbReference type="ARBA" id="ARBA00022801"/>
    </source>
</evidence>
<dbReference type="RefSeq" id="XP_007769018.1">
    <property type="nucleotide sequence ID" value="XM_007770828.1"/>
</dbReference>
<dbReference type="CDD" id="cd04056">
    <property type="entry name" value="Peptidases_S53"/>
    <property type="match status" value="1"/>
</dbReference>
<proteinExistence type="predicted"/>
<keyword evidence="5" id="KW-0964">Secreted</keyword>
<dbReference type="PROSITE" id="PS51695">
    <property type="entry name" value="SEDOLISIN"/>
    <property type="match status" value="1"/>
</dbReference>
<feature type="binding site" evidence="15">
    <location>
        <position position="600"/>
    </location>
    <ligand>
        <name>Ca(2+)</name>
        <dbReference type="ChEBI" id="CHEBI:29108"/>
    </ligand>
</feature>
<dbReference type="OrthoDB" id="409122at2759"/>
<evidence type="ECO:0000256" key="14">
    <source>
        <dbReference type="ARBA" id="ARBA00023180"/>
    </source>
</evidence>
<evidence type="ECO:0000256" key="5">
    <source>
        <dbReference type="ARBA" id="ARBA00022525"/>
    </source>
</evidence>
<evidence type="ECO:0000256" key="17">
    <source>
        <dbReference type="SAM" id="SignalP"/>
    </source>
</evidence>
<dbReference type="GO" id="GO:0046872">
    <property type="term" value="F:metal ion binding"/>
    <property type="evidence" value="ECO:0007669"/>
    <property type="project" value="UniProtKB-UniRule"/>
</dbReference>
<dbReference type="AlphaFoldDB" id="A0A5M3MN39"/>
<dbReference type="GO" id="GO:0008240">
    <property type="term" value="F:tripeptidyl-peptidase activity"/>
    <property type="evidence" value="ECO:0007669"/>
    <property type="project" value="UniProtKB-EC"/>
</dbReference>
<name>A0A5M3MN39_CONPW</name>
<dbReference type="GeneID" id="19207850"/>
<keyword evidence="6 15" id="KW-0645">Protease</keyword>
<dbReference type="InterPro" id="IPR015366">
    <property type="entry name" value="S53_propep"/>
</dbReference>
<keyword evidence="9 15" id="KW-0378">Hydrolase</keyword>
<evidence type="ECO:0000256" key="4">
    <source>
        <dbReference type="ARBA" id="ARBA00012462"/>
    </source>
</evidence>
<evidence type="ECO:0000259" key="18">
    <source>
        <dbReference type="PROSITE" id="PS51695"/>
    </source>
</evidence>
<evidence type="ECO:0000256" key="11">
    <source>
        <dbReference type="ARBA" id="ARBA00022837"/>
    </source>
</evidence>
<dbReference type="KEGG" id="cput:CONPUDRAFT_57073"/>
<feature type="binding site" evidence="15">
    <location>
        <position position="618"/>
    </location>
    <ligand>
        <name>Ca(2+)</name>
        <dbReference type="ChEBI" id="CHEBI:29108"/>
    </ligand>
</feature>
<comment type="cofactor">
    <cofactor evidence="15">
        <name>Ca(2+)</name>
        <dbReference type="ChEBI" id="CHEBI:29108"/>
    </cofactor>
    <text evidence="15">Binds 1 Ca(2+) ion per subunit.</text>
</comment>
<evidence type="ECO:0000256" key="6">
    <source>
        <dbReference type="ARBA" id="ARBA00022670"/>
    </source>
</evidence>
<keyword evidence="20" id="KW-1185">Reference proteome</keyword>
<dbReference type="EC" id="3.4.14.10" evidence="4"/>
<comment type="caution">
    <text evidence="19">The sequence shown here is derived from an EMBL/GenBank/DDBJ whole genome shotgun (WGS) entry which is preliminary data.</text>
</comment>
<dbReference type="Gene3D" id="3.40.50.200">
    <property type="entry name" value="Peptidase S8/S53 domain"/>
    <property type="match status" value="1"/>
</dbReference>
<keyword evidence="13" id="KW-0865">Zymogen</keyword>
<gene>
    <name evidence="19" type="ORF">CONPUDRAFT_57073</name>
</gene>
<keyword evidence="10 15" id="KW-0720">Serine protease</keyword>
<dbReference type="OMA" id="EMACEEV"/>
<dbReference type="InterPro" id="IPR036852">
    <property type="entry name" value="Peptidase_S8/S53_dom_sf"/>
</dbReference>
<feature type="compositionally biased region" description="Polar residues" evidence="16">
    <location>
        <begin position="183"/>
        <end position="199"/>
    </location>
</feature>
<feature type="region of interest" description="Disordered" evidence="16">
    <location>
        <begin position="182"/>
        <end position="206"/>
    </location>
</feature>
<organism evidence="19 20">
    <name type="scientific">Coniophora puteana (strain RWD-64-598)</name>
    <name type="common">Brown rot fungus</name>
    <dbReference type="NCBI Taxonomy" id="741705"/>
    <lineage>
        <taxon>Eukaryota</taxon>
        <taxon>Fungi</taxon>
        <taxon>Dikarya</taxon>
        <taxon>Basidiomycota</taxon>
        <taxon>Agaricomycotina</taxon>
        <taxon>Agaricomycetes</taxon>
        <taxon>Agaricomycetidae</taxon>
        <taxon>Boletales</taxon>
        <taxon>Coniophorineae</taxon>
        <taxon>Coniophoraceae</taxon>
        <taxon>Coniophora</taxon>
    </lineage>
</organism>
<dbReference type="Proteomes" id="UP000053558">
    <property type="component" value="Unassembled WGS sequence"/>
</dbReference>
<dbReference type="SUPFAM" id="SSF54897">
    <property type="entry name" value="Protease propeptides/inhibitors"/>
    <property type="match status" value="1"/>
</dbReference>
<keyword evidence="8 17" id="KW-0732">Signal</keyword>
<dbReference type="SUPFAM" id="SSF52743">
    <property type="entry name" value="Subtilisin-like"/>
    <property type="match status" value="1"/>
</dbReference>
<dbReference type="FunFam" id="3.40.50.200:FF:000015">
    <property type="entry name" value="Tripeptidyl peptidase A"/>
    <property type="match status" value="1"/>
</dbReference>
<evidence type="ECO:0000256" key="13">
    <source>
        <dbReference type="ARBA" id="ARBA00023145"/>
    </source>
</evidence>
<dbReference type="InterPro" id="IPR030400">
    <property type="entry name" value="Sedolisin_dom"/>
</dbReference>
<reference evidence="20" key="1">
    <citation type="journal article" date="2012" name="Science">
        <title>The Paleozoic origin of enzymatic lignin decomposition reconstructed from 31 fungal genomes.</title>
        <authorList>
            <person name="Floudas D."/>
            <person name="Binder M."/>
            <person name="Riley R."/>
            <person name="Barry K."/>
            <person name="Blanchette R.A."/>
            <person name="Henrissat B."/>
            <person name="Martinez A.T."/>
            <person name="Otillar R."/>
            <person name="Spatafora J.W."/>
            <person name="Yadav J.S."/>
            <person name="Aerts A."/>
            <person name="Benoit I."/>
            <person name="Boyd A."/>
            <person name="Carlson A."/>
            <person name="Copeland A."/>
            <person name="Coutinho P.M."/>
            <person name="de Vries R.P."/>
            <person name="Ferreira P."/>
            <person name="Findley K."/>
            <person name="Foster B."/>
            <person name="Gaskell J."/>
            <person name="Glotzer D."/>
            <person name="Gorecki P."/>
            <person name="Heitman J."/>
            <person name="Hesse C."/>
            <person name="Hori C."/>
            <person name="Igarashi K."/>
            <person name="Jurgens J.A."/>
            <person name="Kallen N."/>
            <person name="Kersten P."/>
            <person name="Kohler A."/>
            <person name="Kuees U."/>
            <person name="Kumar T.K.A."/>
            <person name="Kuo A."/>
            <person name="LaButti K."/>
            <person name="Larrondo L.F."/>
            <person name="Lindquist E."/>
            <person name="Ling A."/>
            <person name="Lombard V."/>
            <person name="Lucas S."/>
            <person name="Lundell T."/>
            <person name="Martin R."/>
            <person name="McLaughlin D.J."/>
            <person name="Morgenstern I."/>
            <person name="Morin E."/>
            <person name="Murat C."/>
            <person name="Nagy L.G."/>
            <person name="Nolan M."/>
            <person name="Ohm R.A."/>
            <person name="Patyshakuliyeva A."/>
            <person name="Rokas A."/>
            <person name="Ruiz-Duenas F.J."/>
            <person name="Sabat G."/>
            <person name="Salamov A."/>
            <person name="Samejima M."/>
            <person name="Schmutz J."/>
            <person name="Slot J.C."/>
            <person name="St John F."/>
            <person name="Stenlid J."/>
            <person name="Sun H."/>
            <person name="Sun S."/>
            <person name="Syed K."/>
            <person name="Tsang A."/>
            <person name="Wiebenga A."/>
            <person name="Young D."/>
            <person name="Pisabarro A."/>
            <person name="Eastwood D.C."/>
            <person name="Martin F."/>
            <person name="Cullen D."/>
            <person name="Grigoriev I.V."/>
            <person name="Hibbett D.S."/>
        </authorList>
    </citation>
    <scope>NUCLEOTIDE SEQUENCE [LARGE SCALE GENOMIC DNA]</scope>
    <source>
        <strain evidence="20">RWD-64-598 SS2</strain>
    </source>
</reference>
<dbReference type="CDD" id="cd11377">
    <property type="entry name" value="Pro-peptidase_S53"/>
    <property type="match status" value="1"/>
</dbReference>
<feature type="binding site" evidence="15">
    <location>
        <position position="599"/>
    </location>
    <ligand>
        <name>Ca(2+)</name>
        <dbReference type="ChEBI" id="CHEBI:29108"/>
    </ligand>
</feature>
<sequence>MRSLLSLVALSLSLFAAAEPTISPYALHEKRIVLPQGWSYGRKHAAGSALPLRFALTQQNIEEMEKYVMDVSHPHSPNYGKHWSVKDVLEKFSPNRETVKTVHDWLTENGIEKERIRLSPNKGWIEVDATIEEAEALLQTEYSVYSHVSGKEHVGCSEYHLPSHVKRHVDFVTPTVHFDARLTSRSSETTPQTQPQSVIPKSFRGGPKSAGKYAESIVPTDLSTCYEYITPDCLRALYSLNYTPVATADNTYGIVEYTPEAYLQTDLDMFATNFSTDLYGVAPYMVSIDGGYAQTEYQNFSYNGESDLDLEYGMTLVGSEQTVTLYQAGDMVEGASFNNFLDAIDGTYCTFEGGNNYTQDAYYPDPYGGGYEGPQDCGTAKPTNVISTSYAYNEADLTEFYAARQCAEYAKLGLMGVTVLYSSGDYGVAGNDALCLFPNGTQSVNGTLFNPTFPSTCPYVTSVGATMMKPNATVYQYQPEMACEEVIYSGGGFSNYFAMPSYQAEAVEYYLKTYPPDVPSYMYNTSGSRAYPDISANGANYVVAIDGEFELVYGTSCASPVNGAIFTMINDARLAAGKSTIGFINPTIYTTNFAALFNDITLGDNPGCGTDGFNATPGWDPVTGLGTLNFTKLVAAWLELS</sequence>
<feature type="signal peptide" evidence="17">
    <location>
        <begin position="1"/>
        <end position="18"/>
    </location>
</feature>
<dbReference type="GO" id="GO:0005576">
    <property type="term" value="C:extracellular region"/>
    <property type="evidence" value="ECO:0007669"/>
    <property type="project" value="UniProtKB-SubCell"/>
</dbReference>
<keyword evidence="11 15" id="KW-0106">Calcium</keyword>
<dbReference type="InterPro" id="IPR050819">
    <property type="entry name" value="Tripeptidyl-peptidase_I"/>
</dbReference>
<feature type="active site" description="Charge relay system" evidence="15">
    <location>
        <position position="309"/>
    </location>
</feature>
<dbReference type="PANTHER" id="PTHR14218:SF19">
    <property type="entry name" value="SERINE PROTEASE AORO, PUTATIVE (AFU_ORTHOLOGUE AFUA_6G10250)-RELATED"/>
    <property type="match status" value="1"/>
</dbReference>
<comment type="subcellular location">
    <subcellularLocation>
        <location evidence="3">Secreted</location>
        <location evidence="3">Extracellular space</location>
    </subcellularLocation>
</comment>
<evidence type="ECO:0000256" key="10">
    <source>
        <dbReference type="ARBA" id="ARBA00022825"/>
    </source>
</evidence>
<evidence type="ECO:0000256" key="8">
    <source>
        <dbReference type="ARBA" id="ARBA00022729"/>
    </source>
</evidence>
<keyword evidence="14" id="KW-0325">Glycoprotein</keyword>
<evidence type="ECO:0000256" key="1">
    <source>
        <dbReference type="ARBA" id="ARBA00001910"/>
    </source>
</evidence>
<dbReference type="GO" id="GO:0006508">
    <property type="term" value="P:proteolysis"/>
    <property type="evidence" value="ECO:0007669"/>
    <property type="project" value="UniProtKB-KW"/>
</dbReference>